<keyword evidence="2" id="KW-1185">Reference proteome</keyword>
<proteinExistence type="predicted"/>
<protein>
    <submittedName>
        <fullName evidence="1">Uncharacterized protein</fullName>
    </submittedName>
</protein>
<name>A0ACB6SEP2_9PLEO</name>
<sequence length="180" mass="20460">MDSRLEEPVRSWNKACLIACCRQDAILGSMSRTDTKRRRYKPPRRPLQQLELWKHVTSVIFIGIQPSYKENSGWLSGLSTFLQECAVNDGLRCGPLESTSFHHQYIRSERIPQHKTQVQLHCRAHSLKHASIVCSYSLALPLPQHDANAKYHLEAGETELVEATPLMISLNVLSRSVRSA</sequence>
<dbReference type="EMBL" id="MU006704">
    <property type="protein sequence ID" value="KAF2631734.1"/>
    <property type="molecule type" value="Genomic_DNA"/>
</dbReference>
<evidence type="ECO:0000313" key="2">
    <source>
        <dbReference type="Proteomes" id="UP000799754"/>
    </source>
</evidence>
<accession>A0ACB6SEP2</accession>
<evidence type="ECO:0000313" key="1">
    <source>
        <dbReference type="EMBL" id="KAF2631734.1"/>
    </source>
</evidence>
<dbReference type="Proteomes" id="UP000799754">
    <property type="component" value="Unassembled WGS sequence"/>
</dbReference>
<organism evidence="1 2">
    <name type="scientific">Macroventuria anomochaeta</name>
    <dbReference type="NCBI Taxonomy" id="301207"/>
    <lineage>
        <taxon>Eukaryota</taxon>
        <taxon>Fungi</taxon>
        <taxon>Dikarya</taxon>
        <taxon>Ascomycota</taxon>
        <taxon>Pezizomycotina</taxon>
        <taxon>Dothideomycetes</taxon>
        <taxon>Pleosporomycetidae</taxon>
        <taxon>Pleosporales</taxon>
        <taxon>Pleosporineae</taxon>
        <taxon>Didymellaceae</taxon>
        <taxon>Macroventuria</taxon>
    </lineage>
</organism>
<comment type="caution">
    <text evidence="1">The sequence shown here is derived from an EMBL/GenBank/DDBJ whole genome shotgun (WGS) entry which is preliminary data.</text>
</comment>
<gene>
    <name evidence="1" type="ORF">BU25DRAFT_195679</name>
</gene>
<reference evidence="1" key="1">
    <citation type="journal article" date="2020" name="Stud. Mycol.">
        <title>101 Dothideomycetes genomes: a test case for predicting lifestyles and emergence of pathogens.</title>
        <authorList>
            <person name="Haridas S."/>
            <person name="Albert R."/>
            <person name="Binder M."/>
            <person name="Bloem J."/>
            <person name="Labutti K."/>
            <person name="Salamov A."/>
            <person name="Andreopoulos B."/>
            <person name="Baker S."/>
            <person name="Barry K."/>
            <person name="Bills G."/>
            <person name="Bluhm B."/>
            <person name="Cannon C."/>
            <person name="Castanera R."/>
            <person name="Culley D."/>
            <person name="Daum C."/>
            <person name="Ezra D."/>
            <person name="Gonzalez J."/>
            <person name="Henrissat B."/>
            <person name="Kuo A."/>
            <person name="Liang C."/>
            <person name="Lipzen A."/>
            <person name="Lutzoni F."/>
            <person name="Magnuson J."/>
            <person name="Mondo S."/>
            <person name="Nolan M."/>
            <person name="Ohm R."/>
            <person name="Pangilinan J."/>
            <person name="Park H.-J."/>
            <person name="Ramirez L."/>
            <person name="Alfaro M."/>
            <person name="Sun H."/>
            <person name="Tritt A."/>
            <person name="Yoshinaga Y."/>
            <person name="Zwiers L.-H."/>
            <person name="Turgeon B."/>
            <person name="Goodwin S."/>
            <person name="Spatafora J."/>
            <person name="Crous P."/>
            <person name="Grigoriev I."/>
        </authorList>
    </citation>
    <scope>NUCLEOTIDE SEQUENCE</scope>
    <source>
        <strain evidence="1">CBS 525.71</strain>
    </source>
</reference>